<evidence type="ECO:0000313" key="1">
    <source>
        <dbReference type="EMBL" id="EYC34334.1"/>
    </source>
</evidence>
<dbReference type="InterPro" id="IPR012444">
    <property type="entry name" value="DUF1647"/>
</dbReference>
<dbReference type="OrthoDB" id="10053392at2759"/>
<name>A0A016W397_9BILA</name>
<dbReference type="EMBL" id="JARK01001337">
    <property type="protein sequence ID" value="EYC34334.1"/>
    <property type="molecule type" value="Genomic_DNA"/>
</dbReference>
<dbReference type="Proteomes" id="UP000024635">
    <property type="component" value="Unassembled WGS sequence"/>
</dbReference>
<accession>A0A016W397</accession>
<protein>
    <submittedName>
        <fullName evidence="1">Uncharacterized protein</fullName>
    </submittedName>
</protein>
<dbReference type="AlphaFoldDB" id="A0A016W397"/>
<organism evidence="1 2">
    <name type="scientific">Ancylostoma ceylanicum</name>
    <dbReference type="NCBI Taxonomy" id="53326"/>
    <lineage>
        <taxon>Eukaryota</taxon>
        <taxon>Metazoa</taxon>
        <taxon>Ecdysozoa</taxon>
        <taxon>Nematoda</taxon>
        <taxon>Chromadorea</taxon>
        <taxon>Rhabditida</taxon>
        <taxon>Rhabditina</taxon>
        <taxon>Rhabditomorpha</taxon>
        <taxon>Strongyloidea</taxon>
        <taxon>Ancylostomatidae</taxon>
        <taxon>Ancylostomatinae</taxon>
        <taxon>Ancylostoma</taxon>
    </lineage>
</organism>
<proteinExistence type="predicted"/>
<evidence type="ECO:0000313" key="2">
    <source>
        <dbReference type="Proteomes" id="UP000024635"/>
    </source>
</evidence>
<comment type="caution">
    <text evidence="1">The sequence shown here is derived from an EMBL/GenBank/DDBJ whole genome shotgun (WGS) entry which is preliminary data.</text>
</comment>
<dbReference type="STRING" id="53326.A0A016W397"/>
<dbReference type="PANTHER" id="PTHR31389:SF4">
    <property type="entry name" value="LD39211P"/>
    <property type="match status" value="1"/>
</dbReference>
<keyword evidence="2" id="KW-1185">Reference proteome</keyword>
<dbReference type="PANTHER" id="PTHR31389">
    <property type="entry name" value="LD39211P"/>
    <property type="match status" value="1"/>
</dbReference>
<dbReference type="Pfam" id="PF07801">
    <property type="entry name" value="DUF1647"/>
    <property type="match status" value="1"/>
</dbReference>
<gene>
    <name evidence="1" type="primary">Acey_s0001.g365</name>
    <name evidence="1" type="synonym">Acey-F32B4.1</name>
    <name evidence="1" type="ORF">Y032_0001g365</name>
</gene>
<reference evidence="2" key="1">
    <citation type="journal article" date="2015" name="Nat. Genet.">
        <title>The genome and transcriptome of the zoonotic hookworm Ancylostoma ceylanicum identify infection-specific gene families.</title>
        <authorList>
            <person name="Schwarz E.M."/>
            <person name="Hu Y."/>
            <person name="Antoshechkin I."/>
            <person name="Miller M.M."/>
            <person name="Sternberg P.W."/>
            <person name="Aroian R.V."/>
        </authorList>
    </citation>
    <scope>NUCLEOTIDE SEQUENCE</scope>
    <source>
        <strain evidence="2">HY135</strain>
    </source>
</reference>
<sequence>MAKRWIKRRTFGLIAALTVIILILHVWNQEDGAIKEASMEMKPIPAECACSDNYNRSYDFCYTLPENRSIRGRRFSCEHLPKLAELGLLETSNLSFVGGDFSSDPVFVTAFSRNHAREAKNLIRTIKRYFGDRYVVVYDLGRVNTSWFKEWKFLEFRSFNFSEYPKYFRKLRDYRWKPIIIAKTLQEFGAIWYMDSSIVFKKGDLSHVYELVKCRRVVSERPPLMSTTQRDLREAQTTHEDGWNIEHWKENIAECRKAAYLMHGYTGHGIYPATSPEVYKFIPTNFTEIKKPKAKMYEAGFVFAVQTKDTIEEILKWYVLCALERDCMAGNGHEHLGCFFKQSQFSSSPTCHRFDQSVVNLLAANAFWYDRHYYVSEIVDFFNVRRM</sequence>